<dbReference type="InterPro" id="IPR003961">
    <property type="entry name" value="FN3_dom"/>
</dbReference>
<evidence type="ECO:0000259" key="11">
    <source>
        <dbReference type="PROSITE" id="PS50853"/>
    </source>
</evidence>
<keyword evidence="6" id="KW-1133">Transmembrane helix</keyword>
<dbReference type="GO" id="GO:0046872">
    <property type="term" value="F:metal ion binding"/>
    <property type="evidence" value="ECO:0007669"/>
    <property type="project" value="InterPro"/>
</dbReference>
<comment type="subcellular location">
    <subcellularLocation>
        <location evidence="1">Membrane</location>
        <topology evidence="1">Single-pass type I membrane protein</topology>
    </subcellularLocation>
</comment>
<dbReference type="PANTHER" id="PTHR48423:SF1">
    <property type="entry name" value="INTERLEUKIN-27 RECEPTOR SUBUNIT ALPHA"/>
    <property type="match status" value="1"/>
</dbReference>
<dbReference type="GO" id="GO:0005886">
    <property type="term" value="C:plasma membrane"/>
    <property type="evidence" value="ECO:0007669"/>
    <property type="project" value="UniProtKB-ARBA"/>
</dbReference>
<sequence>MDIWFPKLHFATWTVVSLLCVFAHAVTVMMTDLELCEKDNRACVTDPRDCGPPPPSSIQSDLNLSCYYQMSSESMTCEWSEESETHTEPDVSLIFRSKNEILSCLGIFNPAATLSITARMKNYGNVSEIWSQPHTVFLYEVVKPSQPVLTVLGSAADSVDVSWRSSSDGCRCRLRYRADNTHMWTQAADSIAAEEDQTLTYKIKDLLPFTIYRAAVACSGESGIWSDWSSEVAFRTLDMVPSRPVEVCYRLENTASGGFFHLHLTWKDLNLCDLGGHILGYQVSYKPLTKKKRLQDMVIENVTEVTALLLVEEGNCTVTVTAFNTAGYGPAVHLNIDIRRQNVLCLSVWVVSNGRKQHSNLPPVSHFAVQWRSDTHPPTRCWTTVDSFTTSTLIQDVDPGESYLISMFPVYNQQCGSPQSLPASLQHGALMEAVKLKVLGMSKTTVTVVWEWQNKSEPIRVNQYRVALRKDTEIQTLSLWPDQWQHTFHNLRPNTKYTLHLLADNVSRHIVSVTTSFGEYNPPRGNLQTWSSSSTDYDPVHCFLQQKTTERNIVDIEEFRVTDVLGQKSLITVCPISKHSSEGDRREEASLLALSHLAVKLSGLRVDAEYICDVSVITEHQHPDYTVNWHHPDRQTLPDSHRFLQTEAKGSQGGFPETSHHKETAVKFNFCEFMANTNSNMTCETEYISL</sequence>
<dbReference type="Ensembl" id="ENSMMOT00000019758.1">
    <property type="protein sequence ID" value="ENSMMOP00000019432.1"/>
    <property type="gene ID" value="ENSMMOG00000014734.1"/>
</dbReference>
<dbReference type="InterPro" id="IPR036116">
    <property type="entry name" value="FN3_sf"/>
</dbReference>
<name>A0A3Q4BI96_MOLML</name>
<feature type="chain" id="PRO_5018656713" description="Fibronectin type-III domain-containing protein" evidence="10">
    <location>
        <begin position="26"/>
        <end position="690"/>
    </location>
</feature>
<dbReference type="Proteomes" id="UP000261620">
    <property type="component" value="Unplaced"/>
</dbReference>
<evidence type="ECO:0000256" key="8">
    <source>
        <dbReference type="ARBA" id="ARBA00023170"/>
    </source>
</evidence>
<keyword evidence="8" id="KW-0675">Receptor</keyword>
<dbReference type="OMA" id="SCQGIFN"/>
<dbReference type="SMART" id="SM00060">
    <property type="entry name" value="FN3"/>
    <property type="match status" value="3"/>
</dbReference>
<evidence type="ECO:0000256" key="6">
    <source>
        <dbReference type="ARBA" id="ARBA00022989"/>
    </source>
</evidence>
<accession>A0A3Q4BI96</accession>
<evidence type="ECO:0000313" key="12">
    <source>
        <dbReference type="Ensembl" id="ENSMMOP00000019432.1"/>
    </source>
</evidence>
<evidence type="ECO:0000256" key="5">
    <source>
        <dbReference type="ARBA" id="ARBA00022737"/>
    </source>
</evidence>
<comment type="similarity">
    <text evidence="2">Belongs to the type I cytokine receptor family. Type 2 subfamily.</text>
</comment>
<evidence type="ECO:0000256" key="9">
    <source>
        <dbReference type="ARBA" id="ARBA00023180"/>
    </source>
</evidence>
<feature type="domain" description="Fibronectin type-III" evidence="11">
    <location>
        <begin position="432"/>
        <end position="532"/>
    </location>
</feature>
<keyword evidence="5" id="KW-0677">Repeat</keyword>
<dbReference type="AlphaFoldDB" id="A0A3Q4BI96"/>
<evidence type="ECO:0000313" key="13">
    <source>
        <dbReference type="Proteomes" id="UP000261620"/>
    </source>
</evidence>
<dbReference type="SUPFAM" id="SSF49265">
    <property type="entry name" value="Fibronectin type III"/>
    <property type="match status" value="2"/>
</dbReference>
<keyword evidence="4 10" id="KW-0732">Signal</keyword>
<reference evidence="12" key="1">
    <citation type="submission" date="2025-08" db="UniProtKB">
        <authorList>
            <consortium name="Ensembl"/>
        </authorList>
    </citation>
    <scope>IDENTIFICATION</scope>
</reference>
<keyword evidence="3" id="KW-0812">Transmembrane</keyword>
<organism evidence="12 13">
    <name type="scientific">Mola mola</name>
    <name type="common">Ocean sunfish</name>
    <name type="synonym">Tetraodon mola</name>
    <dbReference type="NCBI Taxonomy" id="94237"/>
    <lineage>
        <taxon>Eukaryota</taxon>
        <taxon>Metazoa</taxon>
        <taxon>Chordata</taxon>
        <taxon>Craniata</taxon>
        <taxon>Vertebrata</taxon>
        <taxon>Euteleostomi</taxon>
        <taxon>Actinopterygii</taxon>
        <taxon>Neopterygii</taxon>
        <taxon>Teleostei</taxon>
        <taxon>Neoteleostei</taxon>
        <taxon>Acanthomorphata</taxon>
        <taxon>Eupercaria</taxon>
        <taxon>Tetraodontiformes</taxon>
        <taxon>Molidae</taxon>
        <taxon>Mola</taxon>
    </lineage>
</organism>
<dbReference type="InterPro" id="IPR052672">
    <property type="entry name" value="Type1_Cytokine_Rcpt_Type2"/>
</dbReference>
<keyword evidence="7" id="KW-0472">Membrane</keyword>
<keyword evidence="9" id="KW-0325">Glycoprotein</keyword>
<dbReference type="InterPro" id="IPR013783">
    <property type="entry name" value="Ig-like_fold"/>
</dbReference>
<dbReference type="PROSITE" id="PS50853">
    <property type="entry name" value="FN3"/>
    <property type="match status" value="2"/>
</dbReference>
<protein>
    <recommendedName>
        <fullName evidence="11">Fibronectin type-III domain-containing protein</fullName>
    </recommendedName>
</protein>
<evidence type="ECO:0000256" key="10">
    <source>
        <dbReference type="SAM" id="SignalP"/>
    </source>
</evidence>
<dbReference type="PANTHER" id="PTHR48423">
    <property type="entry name" value="INTERLEUKIN-27 RECEPTOR SUBUNIT ALPHA"/>
    <property type="match status" value="1"/>
</dbReference>
<evidence type="ECO:0000256" key="1">
    <source>
        <dbReference type="ARBA" id="ARBA00004479"/>
    </source>
</evidence>
<proteinExistence type="inferred from homology"/>
<dbReference type="Pfam" id="PF00041">
    <property type="entry name" value="fn3"/>
    <property type="match status" value="1"/>
</dbReference>
<dbReference type="Gene3D" id="2.60.40.10">
    <property type="entry name" value="Immunoglobulins"/>
    <property type="match status" value="4"/>
</dbReference>
<dbReference type="STRING" id="94237.ENSMMOP00000019432"/>
<evidence type="ECO:0000256" key="3">
    <source>
        <dbReference type="ARBA" id="ARBA00022692"/>
    </source>
</evidence>
<evidence type="ECO:0000256" key="4">
    <source>
        <dbReference type="ARBA" id="ARBA00022729"/>
    </source>
</evidence>
<dbReference type="GO" id="GO:0003993">
    <property type="term" value="F:acid phosphatase activity"/>
    <property type="evidence" value="ECO:0007669"/>
    <property type="project" value="InterPro"/>
</dbReference>
<reference evidence="12" key="2">
    <citation type="submission" date="2025-09" db="UniProtKB">
        <authorList>
            <consortium name="Ensembl"/>
        </authorList>
    </citation>
    <scope>IDENTIFICATION</scope>
</reference>
<evidence type="ECO:0000256" key="7">
    <source>
        <dbReference type="ARBA" id="ARBA00023136"/>
    </source>
</evidence>
<feature type="signal peptide" evidence="10">
    <location>
        <begin position="1"/>
        <end position="25"/>
    </location>
</feature>
<evidence type="ECO:0000256" key="2">
    <source>
        <dbReference type="ARBA" id="ARBA00008921"/>
    </source>
</evidence>
<keyword evidence="13" id="KW-1185">Reference proteome</keyword>
<feature type="domain" description="Fibronectin type-III" evidence="11">
    <location>
        <begin position="143"/>
        <end position="239"/>
    </location>
</feature>
<dbReference type="CDD" id="cd00063">
    <property type="entry name" value="FN3"/>
    <property type="match status" value="3"/>
</dbReference>